<dbReference type="EMBL" id="DF974796">
    <property type="protein sequence ID" value="GAU50530.1"/>
    <property type="molecule type" value="Genomic_DNA"/>
</dbReference>
<protein>
    <recommendedName>
        <fullName evidence="3">Kinesin motor domain-containing protein</fullName>
    </recommendedName>
</protein>
<evidence type="ECO:0000256" key="1">
    <source>
        <dbReference type="ARBA" id="ARBA00023175"/>
    </source>
</evidence>
<evidence type="ECO:0000313" key="4">
    <source>
        <dbReference type="EMBL" id="GAU50530.1"/>
    </source>
</evidence>
<keyword evidence="2" id="KW-0067">ATP-binding</keyword>
<dbReference type="InterPro" id="IPR027640">
    <property type="entry name" value="Kinesin-like_fam"/>
</dbReference>
<evidence type="ECO:0000256" key="2">
    <source>
        <dbReference type="PROSITE-ProRule" id="PRU00283"/>
    </source>
</evidence>
<dbReference type="Gene3D" id="3.40.850.10">
    <property type="entry name" value="Kinesin motor domain"/>
    <property type="match status" value="1"/>
</dbReference>
<evidence type="ECO:0000313" key="5">
    <source>
        <dbReference type="Proteomes" id="UP000242715"/>
    </source>
</evidence>
<organism evidence="4 5">
    <name type="scientific">Trifolium subterraneum</name>
    <name type="common">Subterranean clover</name>
    <dbReference type="NCBI Taxonomy" id="3900"/>
    <lineage>
        <taxon>Eukaryota</taxon>
        <taxon>Viridiplantae</taxon>
        <taxon>Streptophyta</taxon>
        <taxon>Embryophyta</taxon>
        <taxon>Tracheophyta</taxon>
        <taxon>Spermatophyta</taxon>
        <taxon>Magnoliopsida</taxon>
        <taxon>eudicotyledons</taxon>
        <taxon>Gunneridae</taxon>
        <taxon>Pentapetalae</taxon>
        <taxon>rosids</taxon>
        <taxon>fabids</taxon>
        <taxon>Fabales</taxon>
        <taxon>Fabaceae</taxon>
        <taxon>Papilionoideae</taxon>
        <taxon>50 kb inversion clade</taxon>
        <taxon>NPAAA clade</taxon>
        <taxon>Hologalegina</taxon>
        <taxon>IRL clade</taxon>
        <taxon>Trifolieae</taxon>
        <taxon>Trifolium</taxon>
    </lineage>
</organism>
<dbReference type="GO" id="GO:0003755">
    <property type="term" value="F:peptidyl-prolyl cis-trans isomerase activity"/>
    <property type="evidence" value="ECO:0007669"/>
    <property type="project" value="InterPro"/>
</dbReference>
<dbReference type="InterPro" id="IPR036961">
    <property type="entry name" value="Kinesin_motor_dom_sf"/>
</dbReference>
<accession>A0A2Z6PHC8</accession>
<dbReference type="GO" id="GO:0007018">
    <property type="term" value="P:microtubule-based movement"/>
    <property type="evidence" value="ECO:0007669"/>
    <property type="project" value="InterPro"/>
</dbReference>
<gene>
    <name evidence="4" type="ORF">TSUD_369570</name>
</gene>
<keyword evidence="5" id="KW-1185">Reference proteome</keyword>
<dbReference type="GO" id="GO:0005524">
    <property type="term" value="F:ATP binding"/>
    <property type="evidence" value="ECO:0007669"/>
    <property type="project" value="UniProtKB-UniRule"/>
</dbReference>
<reference evidence="5" key="1">
    <citation type="journal article" date="2017" name="Front. Plant Sci.">
        <title>Climate Clever Clovers: New Paradigm to Reduce the Environmental Footprint of Ruminants by Breeding Low Methanogenic Forages Utilizing Haplotype Variation.</title>
        <authorList>
            <person name="Kaur P."/>
            <person name="Appels R."/>
            <person name="Bayer P.E."/>
            <person name="Keeble-Gagnere G."/>
            <person name="Wang J."/>
            <person name="Hirakawa H."/>
            <person name="Shirasawa K."/>
            <person name="Vercoe P."/>
            <person name="Stefanova K."/>
            <person name="Durmic Z."/>
            <person name="Nichols P."/>
            <person name="Revell C."/>
            <person name="Isobe S.N."/>
            <person name="Edwards D."/>
            <person name="Erskine W."/>
        </authorList>
    </citation>
    <scope>NUCLEOTIDE SEQUENCE [LARGE SCALE GENOMIC DNA]</scope>
    <source>
        <strain evidence="5">cv. Daliak</strain>
    </source>
</reference>
<dbReference type="InterPro" id="IPR027417">
    <property type="entry name" value="P-loop_NTPase"/>
</dbReference>
<feature type="binding site" evidence="2">
    <location>
        <begin position="84"/>
        <end position="91"/>
    </location>
    <ligand>
        <name>ATP</name>
        <dbReference type="ChEBI" id="CHEBI:30616"/>
    </ligand>
</feature>
<dbReference type="InterPro" id="IPR046357">
    <property type="entry name" value="PPIase_dom_sf"/>
</dbReference>
<keyword evidence="1 2" id="KW-0505">Motor protein</keyword>
<sequence length="207" mass="22864">MSRHHQKNFTPPEYIISEKEYNKGDEIALYADGDKIVRNEYNPATAYAFVFGPHTVSDEVYDVAAKPAVKAAMEGVNGVVFAYGVTSSGKTHTMHIASEGLRHRVFKVSLADLQGDEDNNFGIPPVDEMNEDFEFAGAEGNPILKAGQEKDISKQGLKKKLLKEGEGWDTPDFTILEPCLMVLKFDSSRDRGTPFNFKLGQGECIGI</sequence>
<dbReference type="Proteomes" id="UP000242715">
    <property type="component" value="Unassembled WGS sequence"/>
</dbReference>
<dbReference type="Gene3D" id="3.10.50.40">
    <property type="match status" value="1"/>
</dbReference>
<keyword evidence="2" id="KW-0547">Nucleotide-binding</keyword>
<comment type="similarity">
    <text evidence="2">Belongs to the TRAFAC class myosin-kinesin ATPase superfamily. Kinesin family.</text>
</comment>
<feature type="domain" description="Kinesin motor" evidence="3">
    <location>
        <begin position="1"/>
        <end position="207"/>
    </location>
</feature>
<dbReference type="AlphaFoldDB" id="A0A2Z6PHC8"/>
<dbReference type="SUPFAM" id="SSF52540">
    <property type="entry name" value="P-loop containing nucleoside triphosphate hydrolases"/>
    <property type="match status" value="1"/>
</dbReference>
<dbReference type="GO" id="GO:0008017">
    <property type="term" value="F:microtubule binding"/>
    <property type="evidence" value="ECO:0007669"/>
    <property type="project" value="InterPro"/>
</dbReference>
<evidence type="ECO:0000259" key="3">
    <source>
        <dbReference type="PROSITE" id="PS50067"/>
    </source>
</evidence>
<dbReference type="GO" id="GO:0003777">
    <property type="term" value="F:microtubule motor activity"/>
    <property type="evidence" value="ECO:0007669"/>
    <property type="project" value="InterPro"/>
</dbReference>
<name>A0A2Z6PHC8_TRISU</name>
<dbReference type="OrthoDB" id="1742236at2759"/>
<dbReference type="Pfam" id="PF00225">
    <property type="entry name" value="Kinesin"/>
    <property type="match status" value="1"/>
</dbReference>
<proteinExistence type="inferred from homology"/>
<dbReference type="InterPro" id="IPR001752">
    <property type="entry name" value="Kinesin_motor_dom"/>
</dbReference>
<dbReference type="PROSITE" id="PS50067">
    <property type="entry name" value="KINESIN_MOTOR_2"/>
    <property type="match status" value="1"/>
</dbReference>
<dbReference type="PANTHER" id="PTHR47968">
    <property type="entry name" value="CENTROMERE PROTEIN E"/>
    <property type="match status" value="1"/>
</dbReference>
<dbReference type="PANTHER" id="PTHR47968:SF35">
    <property type="entry name" value="KINESIN-LIKE PROTEIN KIN-7D, MITOCHONDRIAL ISOFORM X1"/>
    <property type="match status" value="1"/>
</dbReference>